<sequence>MPTYRSITLAVVSAQFISTESWPDPHKTVMPAPEFPPSSRSPIEPPPDSSASRSTSNTTCGSSSAHTEEIRFYDPATHTTCVYIPSYPGSTFWLSYRVSSPHLAGGFLFVFKMLVDGVEVVTWSVDETMKWKGKCMFALELKEGGDVVRKVFAFRPKVDKARGAGRCIEVKVCRAEKKKRIPLPQDLEGASTGKSGGVELLQGAKLPAGHPKHFCRFKLVDAFDQPYATFKYHYRSWEELVDLGVAEIPKFYLPSPKLPAENERASREEDEWESVDTVVVDEEGFQDVVTDEEQTLPDDAAREQFSASEWSHNPLPPTPPKGTAAQEAEPCEHSWSPNGLIGGPEEFEKRKGVRFATTVTEIDAIDPPGTSSYSFGTMRSPSPNSDFTPDPSAKSIRGPALSSQNPSPMRHRRSRDSFMSDTQLSELYRLHNDFHPDDSHYTPCGHDTAPHDATAPPTPPIKAAMKRLSIPPSHMLHPSQRPYTPALTQRPGSVSPMMQVPGAFVPTPEHSPKKEKSKKDVRAGTPSPVKEGRQYDSPTLGRRSAAGILMGLVGGGSSRKARRDSRGSVD</sequence>
<comment type="caution">
    <text evidence="1">The sequence shown here is derived from an EMBL/GenBank/DDBJ whole genome shotgun (WGS) entry which is preliminary data.</text>
</comment>
<organism evidence="1 2">
    <name type="scientific">Coniosporium uncinatum</name>
    <dbReference type="NCBI Taxonomy" id="93489"/>
    <lineage>
        <taxon>Eukaryota</taxon>
        <taxon>Fungi</taxon>
        <taxon>Dikarya</taxon>
        <taxon>Ascomycota</taxon>
        <taxon>Pezizomycotina</taxon>
        <taxon>Dothideomycetes</taxon>
        <taxon>Dothideomycetes incertae sedis</taxon>
        <taxon>Coniosporium</taxon>
    </lineage>
</organism>
<reference evidence="1" key="1">
    <citation type="submission" date="2024-09" db="EMBL/GenBank/DDBJ databases">
        <title>Black Yeasts Isolated from many extreme environments.</title>
        <authorList>
            <person name="Coleine C."/>
            <person name="Stajich J.E."/>
            <person name="Selbmann L."/>
        </authorList>
    </citation>
    <scope>NUCLEOTIDE SEQUENCE</scope>
    <source>
        <strain evidence="1">CCFEE 5737</strain>
    </source>
</reference>
<name>A0ACC3DT47_9PEZI</name>
<gene>
    <name evidence="1" type="ORF">LTS18_003856</name>
</gene>
<keyword evidence="2" id="KW-1185">Reference proteome</keyword>
<dbReference type="Proteomes" id="UP001186974">
    <property type="component" value="Unassembled WGS sequence"/>
</dbReference>
<evidence type="ECO:0000313" key="1">
    <source>
        <dbReference type="EMBL" id="KAK3079810.1"/>
    </source>
</evidence>
<evidence type="ECO:0000313" key="2">
    <source>
        <dbReference type="Proteomes" id="UP001186974"/>
    </source>
</evidence>
<proteinExistence type="predicted"/>
<accession>A0ACC3DT47</accession>
<protein>
    <submittedName>
        <fullName evidence="1">Uncharacterized protein</fullName>
    </submittedName>
</protein>
<dbReference type="EMBL" id="JAWDJW010000906">
    <property type="protein sequence ID" value="KAK3079810.1"/>
    <property type="molecule type" value="Genomic_DNA"/>
</dbReference>